<feature type="transmembrane region" description="Helical" evidence="1">
    <location>
        <begin position="100"/>
        <end position="119"/>
    </location>
</feature>
<organism evidence="2 3">
    <name type="scientific">Seminavis robusta</name>
    <dbReference type="NCBI Taxonomy" id="568900"/>
    <lineage>
        <taxon>Eukaryota</taxon>
        <taxon>Sar</taxon>
        <taxon>Stramenopiles</taxon>
        <taxon>Ochrophyta</taxon>
        <taxon>Bacillariophyta</taxon>
        <taxon>Bacillariophyceae</taxon>
        <taxon>Bacillariophycidae</taxon>
        <taxon>Naviculales</taxon>
        <taxon>Naviculaceae</taxon>
        <taxon>Seminavis</taxon>
    </lineage>
</organism>
<protein>
    <submittedName>
        <fullName evidence="2">Uncharacterized protein</fullName>
    </submittedName>
</protein>
<evidence type="ECO:0000313" key="3">
    <source>
        <dbReference type="Proteomes" id="UP001153069"/>
    </source>
</evidence>
<dbReference type="InterPro" id="IPR013879">
    <property type="entry name" value="DUF1761"/>
</dbReference>
<proteinExistence type="predicted"/>
<keyword evidence="3" id="KW-1185">Reference proteome</keyword>
<reference evidence="2" key="1">
    <citation type="submission" date="2020-06" db="EMBL/GenBank/DDBJ databases">
        <authorList>
            <consortium name="Plant Systems Biology data submission"/>
        </authorList>
    </citation>
    <scope>NUCLEOTIDE SEQUENCE</scope>
    <source>
        <strain evidence="2">D6</strain>
    </source>
</reference>
<feature type="transmembrane region" description="Helical" evidence="1">
    <location>
        <begin position="17"/>
        <end position="42"/>
    </location>
</feature>
<keyword evidence="1" id="KW-0472">Membrane</keyword>
<comment type="caution">
    <text evidence="2">The sequence shown here is derived from an EMBL/GenBank/DDBJ whole genome shotgun (WGS) entry which is preliminary data.</text>
</comment>
<accession>A0A9N8EVX3</accession>
<sequence length="158" mass="18086">MIVSTAFSFYFPSFSEILAMAVSLGMTWYSTLFGSTWVELICENKGISGSSKDNTMEEFKMATEKRWPYPVHYCYISSMLCNIVKSWFLMHWFHALEVTFLADALSVALCWSTIHLVSVHHSFWKGERMELMAIDCAFGVTSWAMTAVFLSQIPRPFG</sequence>
<keyword evidence="1" id="KW-1133">Transmembrane helix</keyword>
<dbReference type="AlphaFoldDB" id="A0A9N8EVX3"/>
<feature type="transmembrane region" description="Helical" evidence="1">
    <location>
        <begin position="131"/>
        <end position="153"/>
    </location>
</feature>
<dbReference type="Proteomes" id="UP001153069">
    <property type="component" value="Unassembled WGS sequence"/>
</dbReference>
<name>A0A9N8EVX3_9STRA</name>
<evidence type="ECO:0000313" key="2">
    <source>
        <dbReference type="EMBL" id="CAB9525710.1"/>
    </source>
</evidence>
<evidence type="ECO:0000256" key="1">
    <source>
        <dbReference type="SAM" id="Phobius"/>
    </source>
</evidence>
<dbReference type="Pfam" id="PF08570">
    <property type="entry name" value="DUF1761"/>
    <property type="match status" value="1"/>
</dbReference>
<keyword evidence="1" id="KW-0812">Transmembrane</keyword>
<dbReference type="EMBL" id="CAICTM010001713">
    <property type="protein sequence ID" value="CAB9525710.1"/>
    <property type="molecule type" value="Genomic_DNA"/>
</dbReference>
<gene>
    <name evidence="2" type="ORF">SEMRO_1715_G293120.1</name>
</gene>